<feature type="region of interest" description="Disordered" evidence="1">
    <location>
        <begin position="1"/>
        <end position="86"/>
    </location>
</feature>
<feature type="compositionally biased region" description="Basic and acidic residues" evidence="1">
    <location>
        <begin position="1"/>
        <end position="12"/>
    </location>
</feature>
<dbReference type="Proteomes" id="UP000076761">
    <property type="component" value="Unassembled WGS sequence"/>
</dbReference>
<gene>
    <name evidence="2" type="ORF">NEOLEDRAFT_369913</name>
</gene>
<keyword evidence="3" id="KW-1185">Reference proteome</keyword>
<feature type="region of interest" description="Disordered" evidence="1">
    <location>
        <begin position="163"/>
        <end position="199"/>
    </location>
</feature>
<organism evidence="2 3">
    <name type="scientific">Neolentinus lepideus HHB14362 ss-1</name>
    <dbReference type="NCBI Taxonomy" id="1314782"/>
    <lineage>
        <taxon>Eukaryota</taxon>
        <taxon>Fungi</taxon>
        <taxon>Dikarya</taxon>
        <taxon>Basidiomycota</taxon>
        <taxon>Agaricomycotina</taxon>
        <taxon>Agaricomycetes</taxon>
        <taxon>Gloeophyllales</taxon>
        <taxon>Gloeophyllaceae</taxon>
        <taxon>Neolentinus</taxon>
    </lineage>
</organism>
<sequence>MRMMDRRVRTQERVSLSKVPEPLSTAIVSPRQPAGGASQDLRVVTTASHLPGSDLDNYAQTGSSASDPIASAPVPTESTVPSSDDESWEDVMQVEGELVYFEEQATLSTRADWADDRAGSAVDTPCLETTVLQPQDKEKDIDVYAGAVASDAPALDAVADNMDLQPGAPVPTQMSEPGSATNAGHLQASTDPPAPDVRPLREEGAIRDLPHEIMRLAEEFITQ</sequence>
<evidence type="ECO:0000256" key="1">
    <source>
        <dbReference type="SAM" id="MobiDB-lite"/>
    </source>
</evidence>
<feature type="compositionally biased region" description="Polar residues" evidence="1">
    <location>
        <begin position="172"/>
        <end position="190"/>
    </location>
</feature>
<dbReference type="InParanoid" id="A0A165SHI6"/>
<proteinExistence type="predicted"/>
<protein>
    <submittedName>
        <fullName evidence="2">Uncharacterized protein</fullName>
    </submittedName>
</protein>
<accession>A0A165SHI6</accession>
<name>A0A165SHI6_9AGAM</name>
<reference evidence="2 3" key="1">
    <citation type="journal article" date="2016" name="Mol. Biol. Evol.">
        <title>Comparative Genomics of Early-Diverging Mushroom-Forming Fungi Provides Insights into the Origins of Lignocellulose Decay Capabilities.</title>
        <authorList>
            <person name="Nagy L.G."/>
            <person name="Riley R."/>
            <person name="Tritt A."/>
            <person name="Adam C."/>
            <person name="Daum C."/>
            <person name="Floudas D."/>
            <person name="Sun H."/>
            <person name="Yadav J.S."/>
            <person name="Pangilinan J."/>
            <person name="Larsson K.H."/>
            <person name="Matsuura K."/>
            <person name="Barry K."/>
            <person name="Labutti K."/>
            <person name="Kuo R."/>
            <person name="Ohm R.A."/>
            <person name="Bhattacharya S.S."/>
            <person name="Shirouzu T."/>
            <person name="Yoshinaga Y."/>
            <person name="Martin F.M."/>
            <person name="Grigoriev I.V."/>
            <person name="Hibbett D.S."/>
        </authorList>
    </citation>
    <scope>NUCLEOTIDE SEQUENCE [LARGE SCALE GENOMIC DNA]</scope>
    <source>
        <strain evidence="2 3">HHB14362 ss-1</strain>
    </source>
</reference>
<dbReference type="AlphaFoldDB" id="A0A165SHI6"/>
<evidence type="ECO:0000313" key="3">
    <source>
        <dbReference type="Proteomes" id="UP000076761"/>
    </source>
</evidence>
<evidence type="ECO:0000313" key="2">
    <source>
        <dbReference type="EMBL" id="KZT25169.1"/>
    </source>
</evidence>
<dbReference type="EMBL" id="KV425573">
    <property type="protein sequence ID" value="KZT25169.1"/>
    <property type="molecule type" value="Genomic_DNA"/>
</dbReference>